<dbReference type="PaxDb" id="39947-A0A0P0VHS8"/>
<dbReference type="EMBL" id="AP014958">
    <property type="protein sequence ID" value="BAS78180.1"/>
    <property type="molecule type" value="Genomic_DNA"/>
</dbReference>
<organism evidence="2 3">
    <name type="scientific">Oryza sativa subsp. japonica</name>
    <name type="common">Rice</name>
    <dbReference type="NCBI Taxonomy" id="39947"/>
    <lineage>
        <taxon>Eukaryota</taxon>
        <taxon>Viridiplantae</taxon>
        <taxon>Streptophyta</taxon>
        <taxon>Embryophyta</taxon>
        <taxon>Tracheophyta</taxon>
        <taxon>Spermatophyta</taxon>
        <taxon>Magnoliopsida</taxon>
        <taxon>Liliopsida</taxon>
        <taxon>Poales</taxon>
        <taxon>Poaceae</taxon>
        <taxon>BOP clade</taxon>
        <taxon>Oryzoideae</taxon>
        <taxon>Oryzeae</taxon>
        <taxon>Oryzinae</taxon>
        <taxon>Oryza</taxon>
        <taxon>Oryza sativa</taxon>
    </lineage>
</organism>
<protein>
    <submittedName>
        <fullName evidence="2">Os02g0289500 protein</fullName>
    </submittedName>
</protein>
<evidence type="ECO:0000313" key="3">
    <source>
        <dbReference type="Proteomes" id="UP000059680"/>
    </source>
</evidence>
<feature type="region of interest" description="Disordered" evidence="1">
    <location>
        <begin position="1"/>
        <end position="31"/>
    </location>
</feature>
<evidence type="ECO:0000313" key="2">
    <source>
        <dbReference type="EMBL" id="BAS78180.1"/>
    </source>
</evidence>
<reference evidence="2 3" key="3">
    <citation type="journal article" date="2013" name="Rice">
        <title>Improvement of the Oryza sativa Nipponbare reference genome using next generation sequence and optical map data.</title>
        <authorList>
            <person name="Kawahara Y."/>
            <person name="de la Bastide M."/>
            <person name="Hamilton J.P."/>
            <person name="Kanamori H."/>
            <person name="McCombie W.R."/>
            <person name="Ouyang S."/>
            <person name="Schwartz D.C."/>
            <person name="Tanaka T."/>
            <person name="Wu J."/>
            <person name="Zhou S."/>
            <person name="Childs K.L."/>
            <person name="Davidson R.M."/>
            <person name="Lin H."/>
            <person name="Quesada-Ocampo L."/>
            <person name="Vaillancourt B."/>
            <person name="Sakai H."/>
            <person name="Lee S.S."/>
            <person name="Kim J."/>
            <person name="Numa H."/>
            <person name="Itoh T."/>
            <person name="Buell C.R."/>
            <person name="Matsumoto T."/>
        </authorList>
    </citation>
    <scope>NUCLEOTIDE SEQUENCE [LARGE SCALE GENOMIC DNA]</scope>
    <source>
        <strain evidence="3">cv. Nipponbare</strain>
    </source>
</reference>
<feature type="non-terminal residue" evidence="2">
    <location>
        <position position="1"/>
    </location>
</feature>
<dbReference type="InParanoid" id="A0A0P0VHS8"/>
<dbReference type="GO" id="GO:0050734">
    <property type="term" value="F:hydroxycinnamoyltransferase activity"/>
    <property type="evidence" value="ECO:0007669"/>
    <property type="project" value="UniProtKB-ARBA"/>
</dbReference>
<dbReference type="Gene3D" id="3.30.559.10">
    <property type="entry name" value="Chloramphenicol acetyltransferase-like domain"/>
    <property type="match status" value="1"/>
</dbReference>
<reference evidence="2 3" key="2">
    <citation type="journal article" date="2013" name="Plant Cell Physiol.">
        <title>Rice Annotation Project Database (RAP-DB): an integrative and interactive database for rice genomics.</title>
        <authorList>
            <person name="Sakai H."/>
            <person name="Lee S.S."/>
            <person name="Tanaka T."/>
            <person name="Numa H."/>
            <person name="Kim J."/>
            <person name="Kawahara Y."/>
            <person name="Wakimoto H."/>
            <person name="Yang C.C."/>
            <person name="Iwamoto M."/>
            <person name="Abe T."/>
            <person name="Yamada Y."/>
            <person name="Muto A."/>
            <person name="Inokuchi H."/>
            <person name="Ikemura T."/>
            <person name="Matsumoto T."/>
            <person name="Sasaki T."/>
            <person name="Itoh T."/>
        </authorList>
    </citation>
    <scope>NUCLEOTIDE SEQUENCE [LARGE SCALE GENOMIC DNA]</scope>
    <source>
        <strain evidence="3">cv. Nipponbare</strain>
    </source>
</reference>
<name>A0A0P0VHS8_ORYSJ</name>
<accession>A0A0P0VHS8</accession>
<gene>
    <name evidence="2" type="ordered locus">Os02g0289500</name>
    <name evidence="2" type="ORF">OSNPB_020289500</name>
</gene>
<dbReference type="Gramene" id="Os02t0289500-01">
    <property type="protein sequence ID" value="Os02t0289500-01"/>
    <property type="gene ID" value="Os02g0289500"/>
</dbReference>
<evidence type="ECO:0000256" key="1">
    <source>
        <dbReference type="SAM" id="MobiDB-lite"/>
    </source>
</evidence>
<dbReference type="Proteomes" id="UP000059680">
    <property type="component" value="Chromosome 2"/>
</dbReference>
<dbReference type="AlphaFoldDB" id="A0A0P0VHS8"/>
<dbReference type="InterPro" id="IPR023213">
    <property type="entry name" value="CAT-like_dom_sf"/>
</dbReference>
<reference evidence="3" key="1">
    <citation type="journal article" date="2005" name="Nature">
        <title>The map-based sequence of the rice genome.</title>
        <authorList>
            <consortium name="International rice genome sequencing project (IRGSP)"/>
            <person name="Matsumoto T."/>
            <person name="Wu J."/>
            <person name="Kanamori H."/>
            <person name="Katayose Y."/>
            <person name="Fujisawa M."/>
            <person name="Namiki N."/>
            <person name="Mizuno H."/>
            <person name="Yamamoto K."/>
            <person name="Antonio B.A."/>
            <person name="Baba T."/>
            <person name="Sakata K."/>
            <person name="Nagamura Y."/>
            <person name="Aoki H."/>
            <person name="Arikawa K."/>
            <person name="Arita K."/>
            <person name="Bito T."/>
            <person name="Chiden Y."/>
            <person name="Fujitsuka N."/>
            <person name="Fukunaka R."/>
            <person name="Hamada M."/>
            <person name="Harada C."/>
            <person name="Hayashi A."/>
            <person name="Hijishita S."/>
            <person name="Honda M."/>
            <person name="Hosokawa S."/>
            <person name="Ichikawa Y."/>
            <person name="Idonuma A."/>
            <person name="Iijima M."/>
            <person name="Ikeda M."/>
            <person name="Ikeno M."/>
            <person name="Ito K."/>
            <person name="Ito S."/>
            <person name="Ito T."/>
            <person name="Ito Y."/>
            <person name="Ito Y."/>
            <person name="Iwabuchi A."/>
            <person name="Kamiya K."/>
            <person name="Karasawa W."/>
            <person name="Kurita K."/>
            <person name="Katagiri S."/>
            <person name="Kikuta A."/>
            <person name="Kobayashi H."/>
            <person name="Kobayashi N."/>
            <person name="Machita K."/>
            <person name="Maehara T."/>
            <person name="Masukawa M."/>
            <person name="Mizubayashi T."/>
            <person name="Mukai Y."/>
            <person name="Nagasaki H."/>
            <person name="Nagata Y."/>
            <person name="Naito S."/>
            <person name="Nakashima M."/>
            <person name="Nakama Y."/>
            <person name="Nakamichi Y."/>
            <person name="Nakamura M."/>
            <person name="Meguro A."/>
            <person name="Negishi M."/>
            <person name="Ohta I."/>
            <person name="Ohta T."/>
            <person name="Okamoto M."/>
            <person name="Ono N."/>
            <person name="Saji S."/>
            <person name="Sakaguchi M."/>
            <person name="Sakai K."/>
            <person name="Shibata M."/>
            <person name="Shimokawa T."/>
            <person name="Song J."/>
            <person name="Takazaki Y."/>
            <person name="Terasawa K."/>
            <person name="Tsugane M."/>
            <person name="Tsuji K."/>
            <person name="Ueda S."/>
            <person name="Waki K."/>
            <person name="Yamagata H."/>
            <person name="Yamamoto M."/>
            <person name="Yamamoto S."/>
            <person name="Yamane H."/>
            <person name="Yoshiki S."/>
            <person name="Yoshihara R."/>
            <person name="Yukawa K."/>
            <person name="Zhong H."/>
            <person name="Yano M."/>
            <person name="Yuan Q."/>
            <person name="Ouyang S."/>
            <person name="Liu J."/>
            <person name="Jones K.M."/>
            <person name="Gansberger K."/>
            <person name="Moffat K."/>
            <person name="Hill J."/>
            <person name="Bera J."/>
            <person name="Fadrosh D."/>
            <person name="Jin S."/>
            <person name="Johri S."/>
            <person name="Kim M."/>
            <person name="Overton L."/>
            <person name="Reardon M."/>
            <person name="Tsitrin T."/>
            <person name="Vuong H."/>
            <person name="Weaver B."/>
            <person name="Ciecko A."/>
            <person name="Tallon L."/>
            <person name="Jackson J."/>
            <person name="Pai G."/>
            <person name="Aken S.V."/>
            <person name="Utterback T."/>
            <person name="Reidmuller S."/>
            <person name="Feldblyum T."/>
            <person name="Hsiao J."/>
            <person name="Zismann V."/>
            <person name="Iobst S."/>
            <person name="de Vazeille A.R."/>
            <person name="Buell C.R."/>
            <person name="Ying K."/>
            <person name="Li Y."/>
            <person name="Lu T."/>
            <person name="Huang Y."/>
            <person name="Zhao Q."/>
            <person name="Feng Q."/>
            <person name="Zhang L."/>
            <person name="Zhu J."/>
            <person name="Weng Q."/>
            <person name="Mu J."/>
            <person name="Lu Y."/>
            <person name="Fan D."/>
            <person name="Liu Y."/>
            <person name="Guan J."/>
            <person name="Zhang Y."/>
            <person name="Yu S."/>
            <person name="Liu X."/>
            <person name="Zhang Y."/>
            <person name="Hong G."/>
            <person name="Han B."/>
            <person name="Choisne N."/>
            <person name="Demange N."/>
            <person name="Orjeda G."/>
            <person name="Samain S."/>
            <person name="Cattolico L."/>
            <person name="Pelletier E."/>
            <person name="Couloux A."/>
            <person name="Segurens B."/>
            <person name="Wincker P."/>
            <person name="D'Hont A."/>
            <person name="Scarpelli C."/>
            <person name="Weissenbach J."/>
            <person name="Salanoubat M."/>
            <person name="Quetier F."/>
            <person name="Yu Y."/>
            <person name="Kim H.R."/>
            <person name="Rambo T."/>
            <person name="Currie J."/>
            <person name="Collura K."/>
            <person name="Luo M."/>
            <person name="Yang T."/>
            <person name="Ammiraju J.S.S."/>
            <person name="Engler F."/>
            <person name="Soderlund C."/>
            <person name="Wing R.A."/>
            <person name="Palmer L.E."/>
            <person name="de la Bastide M."/>
            <person name="Spiegel L."/>
            <person name="Nascimento L."/>
            <person name="Zutavern T."/>
            <person name="O'Shaughnessy A."/>
            <person name="Dike S."/>
            <person name="Dedhia N."/>
            <person name="Preston R."/>
            <person name="Balija V."/>
            <person name="McCombie W.R."/>
            <person name="Chow T."/>
            <person name="Chen H."/>
            <person name="Chung M."/>
            <person name="Chen C."/>
            <person name="Shaw J."/>
            <person name="Wu H."/>
            <person name="Hsiao K."/>
            <person name="Chao Y."/>
            <person name="Chu M."/>
            <person name="Cheng C."/>
            <person name="Hour A."/>
            <person name="Lee P."/>
            <person name="Lin S."/>
            <person name="Lin Y."/>
            <person name="Liou J."/>
            <person name="Liu S."/>
            <person name="Hsing Y."/>
            <person name="Raghuvanshi S."/>
            <person name="Mohanty A."/>
            <person name="Bharti A.K."/>
            <person name="Gaur A."/>
            <person name="Gupta V."/>
            <person name="Kumar D."/>
            <person name="Ravi V."/>
            <person name="Vij S."/>
            <person name="Kapur A."/>
            <person name="Khurana P."/>
            <person name="Khurana P."/>
            <person name="Khurana J.P."/>
            <person name="Tyagi A.K."/>
            <person name="Gaikwad K."/>
            <person name="Singh A."/>
            <person name="Dalal V."/>
            <person name="Srivastava S."/>
            <person name="Dixit A."/>
            <person name="Pal A.K."/>
            <person name="Ghazi I.A."/>
            <person name="Yadav M."/>
            <person name="Pandit A."/>
            <person name="Bhargava A."/>
            <person name="Sureshbabu K."/>
            <person name="Batra K."/>
            <person name="Sharma T.R."/>
            <person name="Mohapatra T."/>
            <person name="Singh N.K."/>
            <person name="Messing J."/>
            <person name="Nelson A.B."/>
            <person name="Fuks G."/>
            <person name="Kavchok S."/>
            <person name="Keizer G."/>
            <person name="Linton E."/>
            <person name="Llaca V."/>
            <person name="Song R."/>
            <person name="Tanyolac B."/>
            <person name="Young S."/>
            <person name="Ho-Il K."/>
            <person name="Hahn J.H."/>
            <person name="Sangsakoo G."/>
            <person name="Vanavichit A."/>
            <person name="de Mattos Luiz.A.T."/>
            <person name="Zimmer P.D."/>
            <person name="Malone G."/>
            <person name="Dellagostin O."/>
            <person name="de Oliveira A.C."/>
            <person name="Bevan M."/>
            <person name="Bancroft I."/>
            <person name="Minx P."/>
            <person name="Cordum H."/>
            <person name="Wilson R."/>
            <person name="Cheng Z."/>
            <person name="Jin W."/>
            <person name="Jiang J."/>
            <person name="Leong S.A."/>
            <person name="Iwama H."/>
            <person name="Gojobori T."/>
            <person name="Itoh T."/>
            <person name="Niimura Y."/>
            <person name="Fujii Y."/>
            <person name="Habara T."/>
            <person name="Sakai H."/>
            <person name="Sato Y."/>
            <person name="Wilson G."/>
            <person name="Kumar K."/>
            <person name="McCouch S."/>
            <person name="Juretic N."/>
            <person name="Hoen D."/>
            <person name="Wright S."/>
            <person name="Bruskiewich R."/>
            <person name="Bureau T."/>
            <person name="Miyao A."/>
            <person name="Hirochika H."/>
            <person name="Nishikawa T."/>
            <person name="Kadowaki K."/>
            <person name="Sugiura M."/>
            <person name="Burr B."/>
            <person name="Sasaki T."/>
        </authorList>
    </citation>
    <scope>NUCLEOTIDE SEQUENCE [LARGE SCALE GENOMIC DNA]</scope>
    <source>
        <strain evidence="3">cv. Nipponbare</strain>
    </source>
</reference>
<proteinExistence type="predicted"/>
<keyword evidence="3" id="KW-1185">Reference proteome</keyword>
<sequence length="95" mass="10667">HGRPARRRRRGDGGGGHRRRHQGARQRRSGRCRWVVPEDRVADAAPADVHRRLARYAVYDTDFGLGRPMKVELLSIDKTPGTVSMAEARDGRVGI</sequence>